<reference evidence="2 3" key="1">
    <citation type="submission" date="2019-03" db="EMBL/GenBank/DDBJ databases">
        <title>Sequencing the genomes of 1000 actinobacteria strains.</title>
        <authorList>
            <person name="Klenk H.-P."/>
        </authorList>
    </citation>
    <scope>NUCLEOTIDE SEQUENCE [LARGE SCALE GENOMIC DNA]</scope>
    <source>
        <strain evidence="2 3">DSM 44969</strain>
    </source>
</reference>
<feature type="compositionally biased region" description="Low complexity" evidence="1">
    <location>
        <begin position="9"/>
        <end position="27"/>
    </location>
</feature>
<evidence type="ECO:0000313" key="3">
    <source>
        <dbReference type="Proteomes" id="UP000295560"/>
    </source>
</evidence>
<name>A0A4R1HH87_PSEEN</name>
<feature type="region of interest" description="Disordered" evidence="1">
    <location>
        <begin position="66"/>
        <end position="140"/>
    </location>
</feature>
<protein>
    <submittedName>
        <fullName evidence="2">Uncharacterized protein</fullName>
    </submittedName>
</protein>
<proteinExistence type="predicted"/>
<accession>A0A4R1HH87</accession>
<comment type="caution">
    <text evidence="2">The sequence shown here is derived from an EMBL/GenBank/DDBJ whole genome shotgun (WGS) entry which is preliminary data.</text>
</comment>
<dbReference type="RefSeq" id="WP_132429892.1">
    <property type="nucleotide sequence ID" value="NZ_SMFZ01000002.1"/>
</dbReference>
<sequence>MSAIGYHIAPTDAAPTDAAAGGTARTAVPDRERRHTTIGLAELVCADPQWLHREFAELIAANYPPSAAAPARTGPPGGPSVATHRPRPTRNRLGGPQAPRPGPRTRHGRDPAPADGRARQRSPPNRHTRRRHRVDESRPG</sequence>
<dbReference type="OrthoDB" id="3638793at2"/>
<evidence type="ECO:0000313" key="2">
    <source>
        <dbReference type="EMBL" id="TCK21098.1"/>
    </source>
</evidence>
<dbReference type="AlphaFoldDB" id="A0A4R1HH87"/>
<evidence type="ECO:0000256" key="1">
    <source>
        <dbReference type="SAM" id="MobiDB-lite"/>
    </source>
</evidence>
<keyword evidence="3" id="KW-1185">Reference proteome</keyword>
<organism evidence="2 3">
    <name type="scientific">Pseudonocardia endophytica</name>
    <dbReference type="NCBI Taxonomy" id="401976"/>
    <lineage>
        <taxon>Bacteria</taxon>
        <taxon>Bacillati</taxon>
        <taxon>Actinomycetota</taxon>
        <taxon>Actinomycetes</taxon>
        <taxon>Pseudonocardiales</taxon>
        <taxon>Pseudonocardiaceae</taxon>
        <taxon>Pseudonocardia</taxon>
    </lineage>
</organism>
<gene>
    <name evidence="2" type="ORF">EV378_5073</name>
</gene>
<feature type="compositionally biased region" description="Basic and acidic residues" evidence="1">
    <location>
        <begin position="108"/>
        <end position="118"/>
    </location>
</feature>
<dbReference type="Proteomes" id="UP000295560">
    <property type="component" value="Unassembled WGS sequence"/>
</dbReference>
<dbReference type="EMBL" id="SMFZ01000002">
    <property type="protein sequence ID" value="TCK21098.1"/>
    <property type="molecule type" value="Genomic_DNA"/>
</dbReference>
<feature type="region of interest" description="Disordered" evidence="1">
    <location>
        <begin position="1"/>
        <end position="34"/>
    </location>
</feature>